<protein>
    <submittedName>
        <fullName evidence="1">Uncharacterized protein</fullName>
    </submittedName>
</protein>
<dbReference type="Proteomes" id="UP000784294">
    <property type="component" value="Unassembled WGS sequence"/>
</dbReference>
<evidence type="ECO:0000313" key="1">
    <source>
        <dbReference type="EMBL" id="VEL09472.1"/>
    </source>
</evidence>
<comment type="caution">
    <text evidence="1">The sequence shown here is derived from an EMBL/GenBank/DDBJ whole genome shotgun (WGS) entry which is preliminary data.</text>
</comment>
<gene>
    <name evidence="1" type="ORF">PXEA_LOCUS2912</name>
</gene>
<organism evidence="1 2">
    <name type="scientific">Protopolystoma xenopodis</name>
    <dbReference type="NCBI Taxonomy" id="117903"/>
    <lineage>
        <taxon>Eukaryota</taxon>
        <taxon>Metazoa</taxon>
        <taxon>Spiralia</taxon>
        <taxon>Lophotrochozoa</taxon>
        <taxon>Platyhelminthes</taxon>
        <taxon>Monogenea</taxon>
        <taxon>Polyopisthocotylea</taxon>
        <taxon>Polystomatidea</taxon>
        <taxon>Polystomatidae</taxon>
        <taxon>Protopolystoma</taxon>
    </lineage>
</organism>
<dbReference type="EMBL" id="CAAALY010006408">
    <property type="protein sequence ID" value="VEL09472.1"/>
    <property type="molecule type" value="Genomic_DNA"/>
</dbReference>
<name>A0A3S5A1J5_9PLAT</name>
<sequence length="190" mass="21103">MPSNQFAVSVPVVGLALALEQIYLNGIREGLGKEDARAFTCTQSILSVPSAFPPSPAANLSPSLLFVCIMPTMLSHCTVDQTSAHPQRHNRCFFTFHLPSVVIGCLHTQSIGPVQHSPCSPIPSWLLQRLFSPHAHYHRSSASHISTYERMSSIFLPHFPFRRYRLLSAVVYLGLSRNHRLRKTISSSLA</sequence>
<accession>A0A3S5A1J5</accession>
<keyword evidence="2" id="KW-1185">Reference proteome</keyword>
<evidence type="ECO:0000313" key="2">
    <source>
        <dbReference type="Proteomes" id="UP000784294"/>
    </source>
</evidence>
<proteinExistence type="predicted"/>
<dbReference type="AlphaFoldDB" id="A0A3S5A1J5"/>
<reference evidence="1" key="1">
    <citation type="submission" date="2018-11" db="EMBL/GenBank/DDBJ databases">
        <authorList>
            <consortium name="Pathogen Informatics"/>
        </authorList>
    </citation>
    <scope>NUCLEOTIDE SEQUENCE</scope>
</reference>